<dbReference type="SUPFAM" id="SSF57756">
    <property type="entry name" value="Retrovirus zinc finger-like domains"/>
    <property type="match status" value="1"/>
</dbReference>
<reference evidence="3" key="1">
    <citation type="journal article" date="2019" name="Database">
        <title>The radish genome database (RadishGD): an integrated information resource for radish genomics.</title>
        <authorList>
            <person name="Yu H.J."/>
            <person name="Baek S."/>
            <person name="Lee Y.J."/>
            <person name="Cho A."/>
            <person name="Mun J.H."/>
        </authorList>
    </citation>
    <scope>NUCLEOTIDE SEQUENCE [LARGE SCALE GENOMIC DNA]</scope>
    <source>
        <strain evidence="3">cv. WK10039</strain>
    </source>
</reference>
<name>A0A6J0LD98_RAPSA</name>
<dbReference type="SMART" id="SM00343">
    <property type="entry name" value="ZnF_C2HC"/>
    <property type="match status" value="3"/>
</dbReference>
<dbReference type="RefSeq" id="XP_018458062.1">
    <property type="nucleotide sequence ID" value="XM_018602560.1"/>
</dbReference>
<feature type="domain" description="CCHC-type" evidence="2">
    <location>
        <begin position="572"/>
        <end position="588"/>
    </location>
</feature>
<evidence type="ECO:0000313" key="4">
    <source>
        <dbReference type="RefSeq" id="XP_018458062.1"/>
    </source>
</evidence>
<dbReference type="Pfam" id="PF14223">
    <property type="entry name" value="Retrotran_gag_2"/>
    <property type="match status" value="1"/>
</dbReference>
<dbReference type="Proteomes" id="UP000504610">
    <property type="component" value="Chromosome 4"/>
</dbReference>
<feature type="compositionally biased region" description="Basic and acidic residues" evidence="1">
    <location>
        <begin position="266"/>
        <end position="283"/>
    </location>
</feature>
<dbReference type="AlphaFoldDB" id="A0A6J0LD98"/>
<dbReference type="PANTHER" id="PTHR35317:SF44">
    <property type="entry name" value="RNA-DIRECTED DNA POLYMERASE"/>
    <property type="match status" value="1"/>
</dbReference>
<keyword evidence="3" id="KW-1185">Reference proteome</keyword>
<gene>
    <name evidence="4" type="primary">LOC108828896</name>
</gene>
<dbReference type="GO" id="GO:0008270">
    <property type="term" value="F:zinc ion binding"/>
    <property type="evidence" value="ECO:0007669"/>
    <property type="project" value="InterPro"/>
</dbReference>
<protein>
    <submittedName>
        <fullName evidence="4">Uncharacterized protein LOC108828896</fullName>
    </submittedName>
</protein>
<dbReference type="InterPro" id="IPR036875">
    <property type="entry name" value="Znf_CCHC_sf"/>
</dbReference>
<sequence>MKELITLHKPIILDGGNFGHWKARMHHIIRGIDEDAWTAVEDGWSAPTVLMEDNSLGPKQKDKWTDSEKAASKFNSKALTAIFSAVDLDQFKIIQGCESAKEAWDTLINHFEGNTSVRRTRIDHLASRFENLRMGDDEPIDGFISKLSELASESSVMGKKYEEKDLVKKLLRCLPPRFEAYKAVLNIVVDTDEMKFDQLSGILKVHDLEKTDRLTDTQKSIAFAAESKEEDRVAKIEENLGLMARNFNKFVKRMEKGGSRSSGRFQKNDSDRGSRQDASRDSKKKELQCHECEGYGHFRNECPLTKRKELKCIECKGYGHTRSECPNNLKKEKSLMSFSDTDSDSGSDKEELHLNFMALIGQDVDLTSTTEASAVDREDEDELNHDLETEYKTLFNQFAELSHENLQLLKDKAMLKAQVNILELEKPGNQTSPLSPLKESDQELLSVKRAMAEQERVQKLFEMKVGQLSELFEKEMDKSKLLESQLAENHKQIRMLSVGTSTLDHLLTIGQCPSTNRGLGFQGSTSKTSSEKPIFVKEAANEIKVTKQEKGKAVVSNAVVERKIHNPRRRNGCHFCGKLGHHVRYCYFCQNQYQRAWRMNLCYLEPTIYGGVWIAKRDLYPNYKEKVPVVSHNQISESYLQEEITLSCNFSSTLHEKEFLSNVAYTSADADAPEELPWYFDSGCSKHMTGKLEYLEKLELIKGGKVTFGDGAQAKIRGVGITDRADLP</sequence>
<dbReference type="GeneID" id="108828896"/>
<evidence type="ECO:0000259" key="2">
    <source>
        <dbReference type="SMART" id="SM00343"/>
    </source>
</evidence>
<organism evidence="3 4">
    <name type="scientific">Raphanus sativus</name>
    <name type="common">Radish</name>
    <name type="synonym">Raphanus raphanistrum var. sativus</name>
    <dbReference type="NCBI Taxonomy" id="3726"/>
    <lineage>
        <taxon>Eukaryota</taxon>
        <taxon>Viridiplantae</taxon>
        <taxon>Streptophyta</taxon>
        <taxon>Embryophyta</taxon>
        <taxon>Tracheophyta</taxon>
        <taxon>Spermatophyta</taxon>
        <taxon>Magnoliopsida</taxon>
        <taxon>eudicotyledons</taxon>
        <taxon>Gunneridae</taxon>
        <taxon>Pentapetalae</taxon>
        <taxon>rosids</taxon>
        <taxon>malvids</taxon>
        <taxon>Brassicales</taxon>
        <taxon>Brassicaceae</taxon>
        <taxon>Brassiceae</taxon>
        <taxon>Raphanus</taxon>
    </lineage>
</organism>
<feature type="region of interest" description="Disordered" evidence="1">
    <location>
        <begin position="255"/>
        <end position="283"/>
    </location>
</feature>
<dbReference type="InterPro" id="IPR054722">
    <property type="entry name" value="PolX-like_BBD"/>
</dbReference>
<dbReference type="PANTHER" id="PTHR35317">
    <property type="entry name" value="OS04G0629600 PROTEIN"/>
    <property type="match status" value="1"/>
</dbReference>
<dbReference type="GO" id="GO:0003676">
    <property type="term" value="F:nucleic acid binding"/>
    <property type="evidence" value="ECO:0007669"/>
    <property type="project" value="InterPro"/>
</dbReference>
<feature type="domain" description="CCHC-type" evidence="2">
    <location>
        <begin position="311"/>
        <end position="327"/>
    </location>
</feature>
<evidence type="ECO:0000313" key="3">
    <source>
        <dbReference type="Proteomes" id="UP000504610"/>
    </source>
</evidence>
<feature type="domain" description="CCHC-type" evidence="2">
    <location>
        <begin position="288"/>
        <end position="304"/>
    </location>
</feature>
<accession>A0A6J0LD98</accession>
<dbReference type="KEGG" id="rsz:108828896"/>
<evidence type="ECO:0000256" key="1">
    <source>
        <dbReference type="SAM" id="MobiDB-lite"/>
    </source>
</evidence>
<reference evidence="4" key="2">
    <citation type="submission" date="2025-08" db="UniProtKB">
        <authorList>
            <consortium name="RefSeq"/>
        </authorList>
    </citation>
    <scope>IDENTIFICATION</scope>
    <source>
        <tissue evidence="4">Leaf</tissue>
    </source>
</reference>
<dbReference type="OrthoDB" id="1112795at2759"/>
<dbReference type="Gene3D" id="4.10.60.10">
    <property type="entry name" value="Zinc finger, CCHC-type"/>
    <property type="match status" value="1"/>
</dbReference>
<dbReference type="InterPro" id="IPR001878">
    <property type="entry name" value="Znf_CCHC"/>
</dbReference>
<proteinExistence type="predicted"/>
<dbReference type="Pfam" id="PF22936">
    <property type="entry name" value="Pol_BBD"/>
    <property type="match status" value="1"/>
</dbReference>